<dbReference type="InterPro" id="IPR036388">
    <property type="entry name" value="WH-like_DNA-bd_sf"/>
</dbReference>
<organism evidence="9 10">
    <name type="scientific">Orchesella dallaii</name>
    <dbReference type="NCBI Taxonomy" id="48710"/>
    <lineage>
        <taxon>Eukaryota</taxon>
        <taxon>Metazoa</taxon>
        <taxon>Ecdysozoa</taxon>
        <taxon>Arthropoda</taxon>
        <taxon>Hexapoda</taxon>
        <taxon>Collembola</taxon>
        <taxon>Entomobryomorpha</taxon>
        <taxon>Entomobryoidea</taxon>
        <taxon>Orchesellidae</taxon>
        <taxon>Orchesellinae</taxon>
        <taxon>Orchesella</taxon>
    </lineage>
</organism>
<reference evidence="9 10" key="1">
    <citation type="submission" date="2024-08" db="EMBL/GenBank/DDBJ databases">
        <authorList>
            <person name="Cucini C."/>
            <person name="Frati F."/>
        </authorList>
    </citation>
    <scope>NUCLEOTIDE SEQUENCE [LARGE SCALE GENOMIC DNA]</scope>
</reference>
<accession>A0ABP1QXV0</accession>
<evidence type="ECO:0000313" key="10">
    <source>
        <dbReference type="Proteomes" id="UP001642540"/>
    </source>
</evidence>
<evidence type="ECO:0000256" key="5">
    <source>
        <dbReference type="SAM" id="MobiDB-lite"/>
    </source>
</evidence>
<dbReference type="InterPro" id="IPR011011">
    <property type="entry name" value="Znf_FYVE_PHD"/>
</dbReference>
<dbReference type="CDD" id="cd01650">
    <property type="entry name" value="RT_nLTR_like"/>
    <property type="match status" value="1"/>
</dbReference>
<keyword evidence="1" id="KW-0479">Metal-binding</keyword>
<gene>
    <name evidence="9" type="ORF">ODALV1_LOCUS15956</name>
</gene>
<dbReference type="InterPro" id="IPR019787">
    <property type="entry name" value="Znf_PHD-finger"/>
</dbReference>
<dbReference type="InterPro" id="IPR019786">
    <property type="entry name" value="Zinc_finger_PHD-type_CS"/>
</dbReference>
<protein>
    <submittedName>
        <fullName evidence="9">Uncharacterized protein</fullName>
    </submittedName>
</protein>
<dbReference type="Gene3D" id="3.30.40.10">
    <property type="entry name" value="Zinc/RING finger domain, C3HC4 (zinc finger)"/>
    <property type="match status" value="1"/>
</dbReference>
<proteinExistence type="predicted"/>
<dbReference type="Pfam" id="PF00078">
    <property type="entry name" value="RVT_1"/>
    <property type="match status" value="1"/>
</dbReference>
<dbReference type="PROSITE" id="PS01359">
    <property type="entry name" value="ZF_PHD_1"/>
    <property type="match status" value="1"/>
</dbReference>
<dbReference type="InterPro" id="IPR036390">
    <property type="entry name" value="WH_DNA-bd_sf"/>
</dbReference>
<dbReference type="PROSITE" id="PS50157">
    <property type="entry name" value="ZINC_FINGER_C2H2_2"/>
    <property type="match status" value="1"/>
</dbReference>
<sequence>MANSSNLDIHPTELLKSWLIENYEEAGEDESVLKSTIYDSYIIKYPDSTLGKPTIGKTVHQTFPKIGTKRKGTKGHLAYHYTGIKERKRYCLCRTTSEEGFMIQCSICCEWLHGDCVNISEEEANLIDQYACPVCIEEYIQNTVESDCPPSSQHKCEECGVSFPTAIGLSHHIRHKHHEWYRKILAGTQPHKVDPPAAQNSQVMTSSNLDNIKIEMKRITEKLNELMNASAFDEDVFDVVYKELVNLLIVANDALPGPKHPATKFYTMRKKRILFKDNQVSYKKTTNPQRSSKKASERRKDKYNYELMQFLYYNKRKSCVRKITQQNGLKCKIPMEVLHQSLSNKWGKENPSIRRQYEDPPLEYDQHRIDLDYSTKITSEEVKTCLSKMDNDSAPGPDNITIRALKHTEAWDCLAVLFSIFHKWNFVASKLKEAYTILIYKDGPPEDPANWRPISICSSIRRLYEKIVLLRMRKYVTVSQFQTGSQNMPGTFINTSILNGCLNKAKQDKNDLTIVLLDVAKAFDCIGHAHINNTINSLPFPTELKTMLLSLVKGNITRIRNGNETSQPLQFERGIFQGSVISPEIFNLSIDFILKSLTEDEIATKFGFKVHPDLSPLTAAGFMDDTALIAKNQDSACELSLMAKDLFNEIGLELNVKKTQAICIKDGCLSNEDLTFGNDSTIQVMKAEERIKYLGVNFKDEIVLDTRKVLSDLEKSISTLVSSPTLHPDQKIQIINQFIWPKIVYPLQSAPTSKIPKPFLESVDKMMRSCVREILQLPQDTPNSMFYTSCSNKGLHLFSATWEANLQNYSICNRLRHAGNEYVKVLRDLDEEMKNAFEQLNITYDLFHSIIKDCKSGSSINKKLRDYLRSVEFKKWSDLKFHGKGVETFDACPKINRSLYLKNGLSSSEWTSYWKMVTNTVPVRVLHGRSQGSVRCRRCNENVETLGHVLGICPYGELLRNERHHRIRRMLADELRNINYEVYEEVPTLDRRIDIIAIHHDTETALVLDPTIRMEMSCQQPTEVDLEKKSIYDPCLEDLRSKYNLPINYSMQVIGLMIGARGVIPSHVSEVFEKLKFPKQFVMDIAISAVKGSCRILHNHLYSPLK</sequence>
<dbReference type="InterPro" id="IPR000477">
    <property type="entry name" value="RT_dom"/>
</dbReference>
<dbReference type="PROSITE" id="PS50878">
    <property type="entry name" value="RT_POL"/>
    <property type="match status" value="1"/>
</dbReference>
<feature type="region of interest" description="Disordered" evidence="5">
    <location>
        <begin position="279"/>
        <end position="298"/>
    </location>
</feature>
<feature type="domain" description="Reverse transcriptase" evidence="8">
    <location>
        <begin position="420"/>
        <end position="698"/>
    </location>
</feature>
<dbReference type="InterPro" id="IPR003150">
    <property type="entry name" value="DNA-bd_RFX"/>
</dbReference>
<evidence type="ECO:0000256" key="1">
    <source>
        <dbReference type="ARBA" id="ARBA00022723"/>
    </source>
</evidence>
<comment type="caution">
    <text evidence="9">The sequence shown here is derived from an EMBL/GenBank/DDBJ whole genome shotgun (WGS) entry which is preliminary data.</text>
</comment>
<dbReference type="SUPFAM" id="SSF57903">
    <property type="entry name" value="FYVE/PHD zinc finger"/>
    <property type="match status" value="1"/>
</dbReference>
<evidence type="ECO:0000256" key="4">
    <source>
        <dbReference type="PROSITE-ProRule" id="PRU00042"/>
    </source>
</evidence>
<dbReference type="EMBL" id="CAXLJM020000049">
    <property type="protein sequence ID" value="CAL8113238.1"/>
    <property type="molecule type" value="Genomic_DNA"/>
</dbReference>
<dbReference type="InterPro" id="IPR001965">
    <property type="entry name" value="Znf_PHD"/>
</dbReference>
<dbReference type="Pfam" id="PF02257">
    <property type="entry name" value="RFX_DNA_binding"/>
    <property type="match status" value="1"/>
</dbReference>
<evidence type="ECO:0000259" key="8">
    <source>
        <dbReference type="PROSITE" id="PS50878"/>
    </source>
</evidence>
<dbReference type="SMART" id="SM00355">
    <property type="entry name" value="ZnF_C2H2"/>
    <property type="match status" value="1"/>
</dbReference>
<feature type="domain" description="PHD-type" evidence="6">
    <location>
        <begin position="88"/>
        <end position="138"/>
    </location>
</feature>
<keyword evidence="10" id="KW-1185">Reference proteome</keyword>
<dbReference type="InterPro" id="IPR013087">
    <property type="entry name" value="Znf_C2H2_type"/>
</dbReference>
<feature type="domain" description="C2H2-type" evidence="7">
    <location>
        <begin position="154"/>
        <end position="183"/>
    </location>
</feature>
<feature type="compositionally biased region" description="Polar residues" evidence="5">
    <location>
        <begin position="279"/>
        <end position="290"/>
    </location>
</feature>
<evidence type="ECO:0000256" key="2">
    <source>
        <dbReference type="ARBA" id="ARBA00022771"/>
    </source>
</evidence>
<evidence type="ECO:0000256" key="3">
    <source>
        <dbReference type="ARBA" id="ARBA00022833"/>
    </source>
</evidence>
<dbReference type="PROSITE" id="PS50016">
    <property type="entry name" value="ZF_PHD_2"/>
    <property type="match status" value="1"/>
</dbReference>
<evidence type="ECO:0000313" key="9">
    <source>
        <dbReference type="EMBL" id="CAL8113238.1"/>
    </source>
</evidence>
<dbReference type="PANTHER" id="PTHR19446">
    <property type="entry name" value="REVERSE TRANSCRIPTASES"/>
    <property type="match status" value="1"/>
</dbReference>
<dbReference type="InterPro" id="IPR013083">
    <property type="entry name" value="Znf_RING/FYVE/PHD"/>
</dbReference>
<dbReference type="SMART" id="SM00249">
    <property type="entry name" value="PHD"/>
    <property type="match status" value="1"/>
</dbReference>
<name>A0ABP1QXV0_9HEXA</name>
<dbReference type="Gene3D" id="1.10.10.10">
    <property type="entry name" value="Winged helix-like DNA-binding domain superfamily/Winged helix DNA-binding domain"/>
    <property type="match status" value="1"/>
</dbReference>
<evidence type="ECO:0000259" key="7">
    <source>
        <dbReference type="PROSITE" id="PS50157"/>
    </source>
</evidence>
<dbReference type="Pfam" id="PF00628">
    <property type="entry name" value="PHD"/>
    <property type="match status" value="1"/>
</dbReference>
<dbReference type="PROSITE" id="PS00028">
    <property type="entry name" value="ZINC_FINGER_C2H2_1"/>
    <property type="match status" value="1"/>
</dbReference>
<keyword evidence="2 4" id="KW-0863">Zinc-finger</keyword>
<evidence type="ECO:0000259" key="6">
    <source>
        <dbReference type="PROSITE" id="PS50016"/>
    </source>
</evidence>
<keyword evidence="3" id="KW-0862">Zinc</keyword>
<dbReference type="SUPFAM" id="SSF46785">
    <property type="entry name" value="Winged helix' DNA-binding domain"/>
    <property type="match status" value="1"/>
</dbReference>
<dbReference type="Proteomes" id="UP001642540">
    <property type="component" value="Unassembled WGS sequence"/>
</dbReference>